<dbReference type="Proteomes" id="UP000190274">
    <property type="component" value="Chromosome F"/>
</dbReference>
<gene>
    <name evidence="2" type="ORF">LADA_0F03620G</name>
</gene>
<protein>
    <submittedName>
        <fullName evidence="2">LADA_0F03620g1_1</fullName>
    </submittedName>
</protein>
<dbReference type="Pfam" id="PF00022">
    <property type="entry name" value="Actin"/>
    <property type="match status" value="1"/>
</dbReference>
<name>A0A1G4JIS5_9SACH</name>
<evidence type="ECO:0000313" key="2">
    <source>
        <dbReference type="EMBL" id="SCU90375.1"/>
    </source>
</evidence>
<dbReference type="InterPro" id="IPR043129">
    <property type="entry name" value="ATPase_NBD"/>
</dbReference>
<dbReference type="SUPFAM" id="SSF53067">
    <property type="entry name" value="Actin-like ATPase domain"/>
    <property type="match status" value="2"/>
</dbReference>
<dbReference type="EMBL" id="LT598458">
    <property type="protein sequence ID" value="SCU90375.1"/>
    <property type="molecule type" value="Genomic_DNA"/>
</dbReference>
<reference evidence="2 3" key="1">
    <citation type="submission" date="2016-03" db="EMBL/GenBank/DDBJ databases">
        <authorList>
            <person name="Devillers H."/>
        </authorList>
    </citation>
    <scope>NUCLEOTIDE SEQUENCE [LARGE SCALE GENOMIC DNA]</scope>
    <source>
        <strain evidence="2">CBS 10888</strain>
    </source>
</reference>
<dbReference type="AlphaFoldDB" id="A0A1G4JIS5"/>
<keyword evidence="3" id="KW-1185">Reference proteome</keyword>
<dbReference type="InterPro" id="IPR004000">
    <property type="entry name" value="Actin"/>
</dbReference>
<evidence type="ECO:0000313" key="3">
    <source>
        <dbReference type="Proteomes" id="UP000190274"/>
    </source>
</evidence>
<dbReference type="SMART" id="SM00268">
    <property type="entry name" value="ACTIN"/>
    <property type="match status" value="1"/>
</dbReference>
<dbReference type="STRING" id="1266660.A0A1G4JIS5"/>
<dbReference type="OrthoDB" id="337660at2759"/>
<sequence>MANSHVIVQLGSQVVLAGTCGEYEPLLRYVRSPGEVFDKDTMLRLFRTWLQDPLMVNNSETDVLVIENLLIPMEKKRWFYQMFRQDIGVRSVTFIPDVLTSLVAGGVRDGLVIDIGWEHSIVAPIYDFRILDYHLQVSVKGGANLTNEIKRVCSADTDIIELLNSLWNHNSHDENTEKVRMLIDHEFIGQRDATKFDLDDFPIVSMVWKVFENLALDVRKKLRSNVVITGLPSECVGLRVRLREALSPDFDIVHTLGPWAGGSLYWEQMLESLPFNESMDNQEPNDWHLQRFRVHK</sequence>
<evidence type="ECO:0000256" key="1">
    <source>
        <dbReference type="RuleBase" id="RU000487"/>
    </source>
</evidence>
<proteinExistence type="inferred from homology"/>
<organism evidence="2 3">
    <name type="scientific">Lachancea dasiensis</name>
    <dbReference type="NCBI Taxonomy" id="1072105"/>
    <lineage>
        <taxon>Eukaryota</taxon>
        <taxon>Fungi</taxon>
        <taxon>Dikarya</taxon>
        <taxon>Ascomycota</taxon>
        <taxon>Saccharomycotina</taxon>
        <taxon>Saccharomycetes</taxon>
        <taxon>Saccharomycetales</taxon>
        <taxon>Saccharomycetaceae</taxon>
        <taxon>Lachancea</taxon>
    </lineage>
</organism>
<dbReference type="PANTHER" id="PTHR11937">
    <property type="entry name" value="ACTIN"/>
    <property type="match status" value="1"/>
</dbReference>
<dbReference type="Gene3D" id="3.30.420.40">
    <property type="match status" value="2"/>
</dbReference>
<accession>A0A1G4JIS5</accession>
<comment type="similarity">
    <text evidence="1">Belongs to the actin family.</text>
</comment>